<evidence type="ECO:0000313" key="1">
    <source>
        <dbReference type="EMBL" id="KWX00967.1"/>
    </source>
</evidence>
<dbReference type="PATRIC" id="fig|1469144.10.peg.2159"/>
<dbReference type="Pfam" id="PF13941">
    <property type="entry name" value="MutL"/>
    <property type="match status" value="1"/>
</dbReference>
<proteinExistence type="predicted"/>
<evidence type="ECO:0000313" key="2">
    <source>
        <dbReference type="Proteomes" id="UP000070188"/>
    </source>
</evidence>
<comment type="caution">
    <text evidence="1">The sequence shown here is derived from an EMBL/GenBank/DDBJ whole genome shotgun (WGS) entry which is preliminary data.</text>
</comment>
<dbReference type="AlphaFoldDB" id="A0A132MSX5"/>
<sequence>MSAGHTAGHGAGHRVCVSSPVTARALDAGRAAAVQVFAPGPHAGRELVVCVDFGSTFTKVAVVDLVAGELVATAEHPTTVGSDLLDGFAAAREALAAALPGACLDRALACSSAGGGLRLAVVGYERAITAEAGHRVGLSAGARVEHVSAGPLHEPEVAALVAARPDVVLLAGGTDGGNAEILLHNAGALATAPLDVPVVVAGNAAVRDEVCALLAAGGKTAVPTANVLPRIGVLEPRPARETIREVFIRHVIGGKGLSAMPELASMVRAATPDAVLHAVELLADGAGRVAGTGDVVVVDVGGATTDVYSVVTPDAEQAGLRGEVVQPLWRSRTVEGDLGMRWNALGVVEAAAAERLLGGDEPGLRAAAARRVADPAYVPDSPGEAAVDARLAALAATVALRRHARPQLPRTPATVRHGGKDLREVRLVVGSGGVFRHASPQRLGAALRAPLRDHAGGWPVPERAALAVDRHYVLAAAGLIGLDHPEVACHLLRRYLRLVETGVASATPGG</sequence>
<reference evidence="2" key="1">
    <citation type="submission" date="2015-04" db="EMBL/GenBank/DDBJ databases">
        <title>Physiological reanalysis, assessment of diazotrophy, and genome sequences of multiple isolates of Streptomyces thermoautotrophicus.</title>
        <authorList>
            <person name="MacKellar D.C."/>
            <person name="Lieber L."/>
            <person name="Norman J."/>
            <person name="Bolger A."/>
            <person name="Tobin C."/>
            <person name="Murray J.W."/>
            <person name="Chang R."/>
            <person name="Ford T."/>
            <person name="Nguyen P.Q."/>
            <person name="Woodward J."/>
            <person name="Permingeat H."/>
            <person name="Joshi N.S."/>
            <person name="Silver P.A."/>
            <person name="Usadel B."/>
            <person name="Rutherford A.W."/>
            <person name="Friesen M."/>
            <person name="Prell J."/>
        </authorList>
    </citation>
    <scope>NUCLEOTIDE SEQUENCE [LARGE SCALE GENOMIC DNA]</scope>
    <source>
        <strain evidence="2">H1</strain>
    </source>
</reference>
<gene>
    <name evidence="1" type="ORF">LI90_1995</name>
</gene>
<dbReference type="NCBIfam" id="TIGR01319">
    <property type="entry name" value="glmL_fam"/>
    <property type="match status" value="1"/>
</dbReference>
<accession>A0A132MSX5</accession>
<dbReference type="PIRSF" id="PIRSF004729">
    <property type="entry name" value="MutL"/>
    <property type="match status" value="1"/>
</dbReference>
<dbReference type="EMBL" id="LAXD01000001">
    <property type="protein sequence ID" value="KWX00967.1"/>
    <property type="molecule type" value="Genomic_DNA"/>
</dbReference>
<protein>
    <recommendedName>
        <fullName evidence="3">Glutamate mutase</fullName>
    </recommendedName>
</protein>
<name>A0A132MSX5_9ACTN</name>
<evidence type="ECO:0008006" key="3">
    <source>
        <dbReference type="Google" id="ProtNLM"/>
    </source>
</evidence>
<dbReference type="Proteomes" id="UP000070188">
    <property type="component" value="Unassembled WGS sequence"/>
</dbReference>
<dbReference type="InterPro" id="IPR043129">
    <property type="entry name" value="ATPase_NBD"/>
</dbReference>
<dbReference type="InterPro" id="IPR006230">
    <property type="entry name" value="MutL"/>
</dbReference>
<dbReference type="SUPFAM" id="SSF53067">
    <property type="entry name" value="Actin-like ATPase domain"/>
    <property type="match status" value="1"/>
</dbReference>
<dbReference type="STRING" id="1469144.LI90_1995"/>
<organism evidence="1 2">
    <name type="scientific">Carbonactinospora thermoautotrophica</name>
    <dbReference type="NCBI Taxonomy" id="1469144"/>
    <lineage>
        <taxon>Bacteria</taxon>
        <taxon>Bacillati</taxon>
        <taxon>Actinomycetota</taxon>
        <taxon>Actinomycetes</taxon>
        <taxon>Kitasatosporales</taxon>
        <taxon>Carbonactinosporaceae</taxon>
        <taxon>Carbonactinospora</taxon>
    </lineage>
</organism>
<keyword evidence="2" id="KW-1185">Reference proteome</keyword>